<feature type="compositionally biased region" description="Low complexity" evidence="1">
    <location>
        <begin position="198"/>
        <end position="227"/>
    </location>
</feature>
<keyword evidence="3" id="KW-1185">Reference proteome</keyword>
<dbReference type="Proteomes" id="UP000770015">
    <property type="component" value="Unassembled WGS sequence"/>
</dbReference>
<feature type="compositionally biased region" description="Low complexity" evidence="1">
    <location>
        <begin position="24"/>
        <end position="52"/>
    </location>
</feature>
<protein>
    <submittedName>
        <fullName evidence="2">Uncharacterized protein</fullName>
    </submittedName>
</protein>
<comment type="caution">
    <text evidence="2">The sequence shown here is derived from an EMBL/GenBank/DDBJ whole genome shotgun (WGS) entry which is preliminary data.</text>
</comment>
<dbReference type="OrthoDB" id="5244050at2759"/>
<feature type="compositionally biased region" description="Polar residues" evidence="1">
    <location>
        <begin position="263"/>
        <end position="281"/>
    </location>
</feature>
<dbReference type="AlphaFoldDB" id="A0A9P9ACM6"/>
<organism evidence="2 3">
    <name type="scientific">Plectosphaerella plurivora</name>
    <dbReference type="NCBI Taxonomy" id="936078"/>
    <lineage>
        <taxon>Eukaryota</taxon>
        <taxon>Fungi</taxon>
        <taxon>Dikarya</taxon>
        <taxon>Ascomycota</taxon>
        <taxon>Pezizomycotina</taxon>
        <taxon>Sordariomycetes</taxon>
        <taxon>Hypocreomycetidae</taxon>
        <taxon>Glomerellales</taxon>
        <taxon>Plectosphaerellaceae</taxon>
        <taxon>Plectosphaerella</taxon>
    </lineage>
</organism>
<evidence type="ECO:0000256" key="1">
    <source>
        <dbReference type="SAM" id="MobiDB-lite"/>
    </source>
</evidence>
<feature type="compositionally biased region" description="Polar residues" evidence="1">
    <location>
        <begin position="460"/>
        <end position="477"/>
    </location>
</feature>
<evidence type="ECO:0000313" key="3">
    <source>
        <dbReference type="Proteomes" id="UP000770015"/>
    </source>
</evidence>
<feature type="region of interest" description="Disordered" evidence="1">
    <location>
        <begin position="333"/>
        <end position="564"/>
    </location>
</feature>
<feature type="region of interest" description="Disordered" evidence="1">
    <location>
        <begin position="1"/>
        <end position="116"/>
    </location>
</feature>
<feature type="region of interest" description="Disordered" evidence="1">
    <location>
        <begin position="671"/>
        <end position="821"/>
    </location>
</feature>
<accession>A0A9P9ACM6</accession>
<feature type="compositionally biased region" description="Low complexity" evidence="1">
    <location>
        <begin position="366"/>
        <end position="378"/>
    </location>
</feature>
<name>A0A9P9ACM6_9PEZI</name>
<feature type="compositionally biased region" description="Polar residues" evidence="1">
    <location>
        <begin position="516"/>
        <end position="526"/>
    </location>
</feature>
<feature type="compositionally biased region" description="Low complexity" evidence="1">
    <location>
        <begin position="344"/>
        <end position="353"/>
    </location>
</feature>
<gene>
    <name evidence="2" type="ORF">F5X68DRAFT_187009</name>
</gene>
<feature type="compositionally biased region" description="Low complexity" evidence="1">
    <location>
        <begin position="387"/>
        <end position="401"/>
    </location>
</feature>
<sequence>MTKAQRILGAADLSIDAPRQWDESSASGISVSISERTATTSTSTATTAYRRTPPLEPNDNGPRPTRNVNRWEVESETVPSYVHAGRPHADDTATSRDYMSDASSLRRRQSSSTLKSWYDKSKMPLSISQQTSSSAMAKGLPSKASALLDVDGTSGSPSDAASTISASTARAAKRPSRLNLAHLFSSSSSTGRLRDSAFVRPSPSSSSLRSTFSSTAPTASPDTAYSTPPSPLTPRRLLRKPTKERLAEVAAAAAAANVHRPRSSSSNGAHGAKSTGTSTTIHCPRDLYDHYERTAFRNVLESPAEEELEDDTEGDLLDDDAAATRLLISDFPAAPVGPTALKSPPQQQHNPPQHQLPPHPLHPRHSTASSSFTTNSSNPVIREPIRRTTAASSTRSRQSTAETLPSLDHDYPSSLASVSSRHTKTSRHTTTSTGDSDRQGRSVLSLSSDSEGDSDVDNSYDASSRRSVPSIASQQQQPPLPHYRETPSSPASRRSVCSRSADSDSASRRSGGKRTSLATTAGSTYLTVPGGGSPSSLKPTAFSPRSSSVNKTQPQQPPSYGVHEARAVTVRPVASTARSLSSVDVDVTVDDLDVTTAPASLRAGDQPTPPLSPSSVEFCLQPDMTFDAASHTAAGTSSNPRLMAVTRQEQMLLAALRNKRAMMRETMLAEAEGDLQKQQQRQLRGHRHTSSQATIRGSDETQQQHRVLRHQGSATSTSSTVKSAPRLTSPPRRQLPPKPVAYVEPSPDLSDFMDFDDSMSVSGSDDDRRRPFYSSSGSGSGGSSTGDMLAPPAGSMTRKKAVRLSAVGTAGPEVDCWGDDG</sequence>
<feature type="compositionally biased region" description="Polar residues" evidence="1">
    <location>
        <begin position="534"/>
        <end position="554"/>
    </location>
</feature>
<reference evidence="2" key="1">
    <citation type="journal article" date="2021" name="Nat. Commun.">
        <title>Genetic determinants of endophytism in the Arabidopsis root mycobiome.</title>
        <authorList>
            <person name="Mesny F."/>
            <person name="Miyauchi S."/>
            <person name="Thiergart T."/>
            <person name="Pickel B."/>
            <person name="Atanasova L."/>
            <person name="Karlsson M."/>
            <person name="Huettel B."/>
            <person name="Barry K.W."/>
            <person name="Haridas S."/>
            <person name="Chen C."/>
            <person name="Bauer D."/>
            <person name="Andreopoulos W."/>
            <person name="Pangilinan J."/>
            <person name="LaButti K."/>
            <person name="Riley R."/>
            <person name="Lipzen A."/>
            <person name="Clum A."/>
            <person name="Drula E."/>
            <person name="Henrissat B."/>
            <person name="Kohler A."/>
            <person name="Grigoriev I.V."/>
            <person name="Martin F.M."/>
            <person name="Hacquard S."/>
        </authorList>
    </citation>
    <scope>NUCLEOTIDE SEQUENCE</scope>
    <source>
        <strain evidence="2">MPI-SDFR-AT-0117</strain>
    </source>
</reference>
<evidence type="ECO:0000313" key="2">
    <source>
        <dbReference type="EMBL" id="KAH6695565.1"/>
    </source>
</evidence>
<feature type="compositionally biased region" description="Low complexity" evidence="1">
    <location>
        <begin position="487"/>
        <end position="500"/>
    </location>
</feature>
<feature type="region of interest" description="Disordered" evidence="1">
    <location>
        <begin position="191"/>
        <end position="283"/>
    </location>
</feature>
<dbReference type="EMBL" id="JAGSXJ010000002">
    <property type="protein sequence ID" value="KAH6695565.1"/>
    <property type="molecule type" value="Genomic_DNA"/>
</dbReference>
<proteinExistence type="predicted"/>